<dbReference type="InterPro" id="IPR009057">
    <property type="entry name" value="Homeodomain-like_sf"/>
</dbReference>
<protein>
    <submittedName>
        <fullName evidence="6">Helix-turn-helix domain-containing protein</fullName>
    </submittedName>
</protein>
<feature type="transmembrane region" description="Helical" evidence="4">
    <location>
        <begin position="141"/>
        <end position="161"/>
    </location>
</feature>
<evidence type="ECO:0000259" key="5">
    <source>
        <dbReference type="PROSITE" id="PS01124"/>
    </source>
</evidence>
<dbReference type="PANTHER" id="PTHR43280">
    <property type="entry name" value="ARAC-FAMILY TRANSCRIPTIONAL REGULATOR"/>
    <property type="match status" value="1"/>
</dbReference>
<dbReference type="PROSITE" id="PS00041">
    <property type="entry name" value="HTH_ARAC_FAMILY_1"/>
    <property type="match status" value="1"/>
</dbReference>
<accession>A0ABW5LG07</accession>
<dbReference type="SUPFAM" id="SSF46689">
    <property type="entry name" value="Homeodomain-like"/>
    <property type="match status" value="1"/>
</dbReference>
<keyword evidence="1" id="KW-0805">Transcription regulation</keyword>
<feature type="transmembrane region" description="Helical" evidence="4">
    <location>
        <begin position="6"/>
        <end position="28"/>
    </location>
</feature>
<dbReference type="PROSITE" id="PS01124">
    <property type="entry name" value="HTH_ARAC_FAMILY_2"/>
    <property type="match status" value="1"/>
</dbReference>
<dbReference type="Pfam" id="PF12833">
    <property type="entry name" value="HTH_18"/>
    <property type="match status" value="1"/>
</dbReference>
<keyword evidence="3" id="KW-0804">Transcription</keyword>
<gene>
    <name evidence="6" type="ORF">ACFSR1_14020</name>
</gene>
<evidence type="ECO:0000256" key="1">
    <source>
        <dbReference type="ARBA" id="ARBA00023015"/>
    </source>
</evidence>
<evidence type="ECO:0000313" key="7">
    <source>
        <dbReference type="Proteomes" id="UP001597319"/>
    </source>
</evidence>
<evidence type="ECO:0000313" key="6">
    <source>
        <dbReference type="EMBL" id="MFD2563793.1"/>
    </source>
</evidence>
<dbReference type="EMBL" id="JBHULE010000019">
    <property type="protein sequence ID" value="MFD2563793.1"/>
    <property type="molecule type" value="Genomic_DNA"/>
</dbReference>
<dbReference type="InterPro" id="IPR020449">
    <property type="entry name" value="Tscrpt_reg_AraC-type_HTH"/>
</dbReference>
<organism evidence="6 7">
    <name type="scientific">Aquimarina rubra</name>
    <dbReference type="NCBI Taxonomy" id="1920033"/>
    <lineage>
        <taxon>Bacteria</taxon>
        <taxon>Pseudomonadati</taxon>
        <taxon>Bacteroidota</taxon>
        <taxon>Flavobacteriia</taxon>
        <taxon>Flavobacteriales</taxon>
        <taxon>Flavobacteriaceae</taxon>
        <taxon>Aquimarina</taxon>
    </lineage>
</organism>
<reference evidence="7" key="1">
    <citation type="journal article" date="2019" name="Int. J. Syst. Evol. Microbiol.">
        <title>The Global Catalogue of Microorganisms (GCM) 10K type strain sequencing project: providing services to taxonomists for standard genome sequencing and annotation.</title>
        <authorList>
            <consortium name="The Broad Institute Genomics Platform"/>
            <consortium name="The Broad Institute Genome Sequencing Center for Infectious Disease"/>
            <person name="Wu L."/>
            <person name="Ma J."/>
        </authorList>
    </citation>
    <scope>NUCLEOTIDE SEQUENCE [LARGE SCALE GENOMIC DNA]</scope>
    <source>
        <strain evidence="7">KCTC 52274</strain>
    </source>
</reference>
<proteinExistence type="predicted"/>
<evidence type="ECO:0000256" key="4">
    <source>
        <dbReference type="SAM" id="Phobius"/>
    </source>
</evidence>
<dbReference type="InterPro" id="IPR018060">
    <property type="entry name" value="HTH_AraC"/>
</dbReference>
<feature type="transmembrane region" description="Helical" evidence="4">
    <location>
        <begin position="212"/>
        <end position="232"/>
    </location>
</feature>
<keyword evidence="4" id="KW-1133">Transmembrane helix</keyword>
<feature type="transmembrane region" description="Helical" evidence="4">
    <location>
        <begin position="182"/>
        <end position="206"/>
    </location>
</feature>
<dbReference type="Gene3D" id="1.10.10.60">
    <property type="entry name" value="Homeodomain-like"/>
    <property type="match status" value="2"/>
</dbReference>
<feature type="transmembrane region" description="Helical" evidence="4">
    <location>
        <begin position="101"/>
        <end position="121"/>
    </location>
</feature>
<dbReference type="RefSeq" id="WP_378293525.1">
    <property type="nucleotide sequence ID" value="NZ_JBHULE010000019.1"/>
</dbReference>
<dbReference type="SMART" id="SM00342">
    <property type="entry name" value="HTH_ARAC"/>
    <property type="match status" value="1"/>
</dbReference>
<dbReference type="InterPro" id="IPR018062">
    <property type="entry name" value="HTH_AraC-typ_CS"/>
</dbReference>
<dbReference type="Proteomes" id="UP001597319">
    <property type="component" value="Unassembled WGS sequence"/>
</dbReference>
<keyword evidence="7" id="KW-1185">Reference proteome</keyword>
<feature type="transmembrane region" description="Helical" evidence="4">
    <location>
        <begin position="74"/>
        <end position="94"/>
    </location>
</feature>
<keyword evidence="4" id="KW-0472">Membrane</keyword>
<keyword evidence="4" id="KW-0812">Transmembrane</keyword>
<feature type="transmembrane region" description="Helical" evidence="4">
    <location>
        <begin position="40"/>
        <end position="58"/>
    </location>
</feature>
<dbReference type="PANTHER" id="PTHR43280:SF29">
    <property type="entry name" value="ARAC-FAMILY TRANSCRIPTIONAL REGULATOR"/>
    <property type="match status" value="1"/>
</dbReference>
<evidence type="ECO:0000256" key="2">
    <source>
        <dbReference type="ARBA" id="ARBA00023125"/>
    </source>
</evidence>
<comment type="caution">
    <text evidence="6">The sequence shown here is derived from an EMBL/GenBank/DDBJ whole genome shotgun (WGS) entry which is preliminary data.</text>
</comment>
<name>A0ABW5LG07_9FLAO</name>
<keyword evidence="2" id="KW-0238">DNA-binding</keyword>
<evidence type="ECO:0000256" key="3">
    <source>
        <dbReference type="ARBA" id="ARBA00023163"/>
    </source>
</evidence>
<feature type="domain" description="HTH araC/xylS-type" evidence="5">
    <location>
        <begin position="274"/>
        <end position="382"/>
    </location>
</feature>
<sequence>MSQDFILEKATIIVVFIASVLAFFLFTVKSKKHNKVSNRSMGLFLLVLAIHISVFLYSDYFRTPLIFEQVRDQLILFSGPLLYLHLISSTYLDFKLSRKHLLHLTPFFLVTIIFIPRFFIVSEPERIIFYQSYHSHLEAKLYAVLNIVTISFYLILMYVELKKYKSILAENYSDKRYFNYKWLNQLTFLLIVLFVFSFFRTAIIYFGSNEEILNIRIFHTIYLLMFVSWLILKSLYSPEIFRAVDTKHKLVKDLYTDNSKKINPSIVNDKKRIQEKIAKLKQHIETNRPFLNSSLSLKELANDVGMETQELSVLINRYIGKHFFDFINEYRVEMAIKILKDPNRKSSHILEILYEVGFNSKSSFHRAFRKHTSKTPKDYRAKS</sequence>
<dbReference type="PRINTS" id="PR00032">
    <property type="entry name" value="HTHARAC"/>
</dbReference>